<protein>
    <submittedName>
        <fullName evidence="1">Uncharacterized protein</fullName>
    </submittedName>
</protein>
<proteinExistence type="predicted"/>
<comment type="caution">
    <text evidence="1">The sequence shown here is derived from an EMBL/GenBank/DDBJ whole genome shotgun (WGS) entry which is preliminary data.</text>
</comment>
<keyword evidence="2" id="KW-1185">Reference proteome</keyword>
<dbReference type="EMBL" id="JAGETV010000004">
    <property type="protein sequence ID" value="MBO1926678.1"/>
    <property type="molecule type" value="Genomic_DNA"/>
</dbReference>
<dbReference type="RefSeq" id="WP_208148125.1">
    <property type="nucleotide sequence ID" value="NZ_JAGETV010000004.1"/>
</dbReference>
<dbReference type="Proteomes" id="UP000664835">
    <property type="component" value="Unassembled WGS sequence"/>
</dbReference>
<evidence type="ECO:0000313" key="2">
    <source>
        <dbReference type="Proteomes" id="UP000664835"/>
    </source>
</evidence>
<reference evidence="1 2" key="1">
    <citation type="submission" date="2021-03" db="EMBL/GenBank/DDBJ databases">
        <title>Thiomicrorhabdus sp.nov.,novel sulfur-oxidizing bacteria isolated from coastal sediment.</title>
        <authorList>
            <person name="Liu X."/>
        </authorList>
    </citation>
    <scope>NUCLEOTIDE SEQUENCE [LARGE SCALE GENOMIC DNA]</scope>
    <source>
        <strain evidence="1 2">6S2-11</strain>
    </source>
</reference>
<evidence type="ECO:0000313" key="1">
    <source>
        <dbReference type="EMBL" id="MBO1926678.1"/>
    </source>
</evidence>
<sequence>MDWLKFAELVRKVNFDVLDGTITEAELQKRIDNREPLFTSLEEYQAAFTLRKLALKEIEDALTYTIISLGKLQGGLNYGATHGKDLSLSDLMNVIELSEEDTKFEIDRLKNALRLFQLIEPLSQALAREAAVLMDEDIYLAVKGQMLKSFASLKDDGEEAPCKAKH</sequence>
<accession>A0ABS3Q3J8</accession>
<gene>
    <name evidence="1" type="ORF">J3998_03730</name>
</gene>
<organism evidence="1 2">
    <name type="scientific">Thiomicrorhabdus marina</name>
    <dbReference type="NCBI Taxonomy" id="2818442"/>
    <lineage>
        <taxon>Bacteria</taxon>
        <taxon>Pseudomonadati</taxon>
        <taxon>Pseudomonadota</taxon>
        <taxon>Gammaproteobacteria</taxon>
        <taxon>Thiotrichales</taxon>
        <taxon>Piscirickettsiaceae</taxon>
        <taxon>Thiomicrorhabdus</taxon>
    </lineage>
</organism>
<name>A0ABS3Q3J8_9GAMM</name>